<feature type="domain" description="Type II secretion system protein GspF" evidence="8">
    <location>
        <begin position="25"/>
        <end position="143"/>
    </location>
</feature>
<feature type="domain" description="Type II secretion system protein GspF" evidence="8">
    <location>
        <begin position="220"/>
        <end position="340"/>
    </location>
</feature>
<dbReference type="EMBL" id="DXAN01000026">
    <property type="protein sequence ID" value="HJA09198.1"/>
    <property type="molecule type" value="Genomic_DNA"/>
</dbReference>
<evidence type="ECO:0000259" key="8">
    <source>
        <dbReference type="Pfam" id="PF00482"/>
    </source>
</evidence>
<evidence type="ECO:0000256" key="5">
    <source>
        <dbReference type="ARBA" id="ARBA00022989"/>
    </source>
</evidence>
<dbReference type="Proteomes" id="UP000824225">
    <property type="component" value="Unassembled WGS sequence"/>
</dbReference>
<evidence type="ECO:0000256" key="1">
    <source>
        <dbReference type="ARBA" id="ARBA00004651"/>
    </source>
</evidence>
<dbReference type="Gene3D" id="1.20.81.30">
    <property type="entry name" value="Type II secretion system (T2SS), domain F"/>
    <property type="match status" value="2"/>
</dbReference>
<keyword evidence="5 7" id="KW-1133">Transmembrane helix</keyword>
<keyword evidence="4 7" id="KW-0812">Transmembrane</keyword>
<feature type="transmembrane region" description="Helical" evidence="7">
    <location>
        <begin position="319"/>
        <end position="338"/>
    </location>
</feature>
<evidence type="ECO:0000313" key="9">
    <source>
        <dbReference type="EMBL" id="HJA09198.1"/>
    </source>
</evidence>
<evidence type="ECO:0000256" key="6">
    <source>
        <dbReference type="ARBA" id="ARBA00023136"/>
    </source>
</evidence>
<comment type="similarity">
    <text evidence="2">Belongs to the GSP F family.</text>
</comment>
<evidence type="ECO:0000256" key="3">
    <source>
        <dbReference type="ARBA" id="ARBA00022475"/>
    </source>
</evidence>
<sequence>MMDVGYYLARLSFGKAVRQRSWKKLAAQTRHGLSLEGSLRQMYQRAEAQGSPLARVWQDVLQQMDAGHSLGVALASFVPVDEIMLISSGQQSGQLPEGLDLAVRLLDARRKITSAVVGAVAMPLLLFVLSLALLVFVAVYFVPDLAQLSDPDTWVDSARTLHLFSAALATPPGLGICVLLGLSPVGLLAALPLWTGPLRKRLDKYPPFSLYRLTVGSVWLFSLATLMRAGRPIGTVLDAMLDMRLSPWLRERIQAVREVYEGGKGLGEALHETRLGFPDPEIIDDLRVYATLPGFDDQLYALASDWMRDGVEYIEQQAAVLKTLCYILISLLIGWIVIGMNSIQNQLMSGMGGF</sequence>
<reference evidence="9" key="1">
    <citation type="journal article" date="2021" name="PeerJ">
        <title>Extensive microbial diversity within the chicken gut microbiome revealed by metagenomics and culture.</title>
        <authorList>
            <person name="Gilroy R."/>
            <person name="Ravi A."/>
            <person name="Getino M."/>
            <person name="Pursley I."/>
            <person name="Horton D.L."/>
            <person name="Alikhan N.F."/>
            <person name="Baker D."/>
            <person name="Gharbi K."/>
            <person name="Hall N."/>
            <person name="Watson M."/>
            <person name="Adriaenssens E.M."/>
            <person name="Foster-Nyarko E."/>
            <person name="Jarju S."/>
            <person name="Secka A."/>
            <person name="Antonio M."/>
            <person name="Oren A."/>
            <person name="Chaudhuri R.R."/>
            <person name="La Ragione R."/>
            <person name="Hildebrand F."/>
            <person name="Pallen M.J."/>
        </authorList>
    </citation>
    <scope>NUCLEOTIDE SEQUENCE</scope>
    <source>
        <strain evidence="9">CHK186-16707</strain>
    </source>
</reference>
<gene>
    <name evidence="9" type="ORF">H9962_08435</name>
</gene>
<dbReference type="Pfam" id="PF00482">
    <property type="entry name" value="T2SSF"/>
    <property type="match status" value="2"/>
</dbReference>
<keyword evidence="3" id="KW-1003">Cell membrane</keyword>
<dbReference type="InterPro" id="IPR042094">
    <property type="entry name" value="T2SS_GspF_sf"/>
</dbReference>
<feature type="transmembrane region" description="Helical" evidence="7">
    <location>
        <begin position="162"/>
        <end position="189"/>
    </location>
</feature>
<dbReference type="InterPro" id="IPR018076">
    <property type="entry name" value="T2SS_GspF_dom"/>
</dbReference>
<accession>A0A9D2KN36</accession>
<organism evidence="9 10">
    <name type="scientific">Candidatus Mailhella merdigallinarum</name>
    <dbReference type="NCBI Taxonomy" id="2838658"/>
    <lineage>
        <taxon>Bacteria</taxon>
        <taxon>Pseudomonadati</taxon>
        <taxon>Thermodesulfobacteriota</taxon>
        <taxon>Desulfovibrionia</taxon>
        <taxon>Desulfovibrionales</taxon>
        <taxon>Desulfovibrionaceae</taxon>
        <taxon>Mailhella</taxon>
    </lineage>
</organism>
<proteinExistence type="inferred from homology"/>
<evidence type="ECO:0000256" key="4">
    <source>
        <dbReference type="ARBA" id="ARBA00022692"/>
    </source>
</evidence>
<protein>
    <submittedName>
        <fullName evidence="9">Type II secretion system F family protein</fullName>
    </submittedName>
</protein>
<feature type="transmembrane region" description="Helical" evidence="7">
    <location>
        <begin position="115"/>
        <end position="142"/>
    </location>
</feature>
<comment type="subcellular location">
    <subcellularLocation>
        <location evidence="1">Cell membrane</location>
        <topology evidence="1">Multi-pass membrane protein</topology>
    </subcellularLocation>
</comment>
<name>A0A9D2KN36_9BACT</name>
<evidence type="ECO:0000313" key="10">
    <source>
        <dbReference type="Proteomes" id="UP000824225"/>
    </source>
</evidence>
<dbReference type="GO" id="GO:0005886">
    <property type="term" value="C:plasma membrane"/>
    <property type="evidence" value="ECO:0007669"/>
    <property type="project" value="UniProtKB-SubCell"/>
</dbReference>
<evidence type="ECO:0000256" key="2">
    <source>
        <dbReference type="ARBA" id="ARBA00005745"/>
    </source>
</evidence>
<reference evidence="9" key="2">
    <citation type="submission" date="2021-04" db="EMBL/GenBank/DDBJ databases">
        <authorList>
            <person name="Gilroy R."/>
        </authorList>
    </citation>
    <scope>NUCLEOTIDE SEQUENCE</scope>
    <source>
        <strain evidence="9">CHK186-16707</strain>
    </source>
</reference>
<dbReference type="PANTHER" id="PTHR30012:SF0">
    <property type="entry name" value="TYPE II SECRETION SYSTEM PROTEIN F-RELATED"/>
    <property type="match status" value="1"/>
</dbReference>
<dbReference type="AlphaFoldDB" id="A0A9D2KN36"/>
<dbReference type="InterPro" id="IPR003004">
    <property type="entry name" value="GspF/PilC"/>
</dbReference>
<dbReference type="PANTHER" id="PTHR30012">
    <property type="entry name" value="GENERAL SECRETION PATHWAY PROTEIN"/>
    <property type="match status" value="1"/>
</dbReference>
<keyword evidence="6 7" id="KW-0472">Membrane</keyword>
<comment type="caution">
    <text evidence="9">The sequence shown here is derived from an EMBL/GenBank/DDBJ whole genome shotgun (WGS) entry which is preliminary data.</text>
</comment>
<evidence type="ECO:0000256" key="7">
    <source>
        <dbReference type="SAM" id="Phobius"/>
    </source>
</evidence>